<keyword evidence="3" id="KW-0804">Transcription</keyword>
<keyword evidence="2" id="KW-0238">DNA-binding</keyword>
<comment type="caution">
    <text evidence="7">The sequence shown here is derived from an EMBL/GenBank/DDBJ whole genome shotgun (WGS) entry which is preliminary data.</text>
</comment>
<dbReference type="GO" id="GO:0000978">
    <property type="term" value="F:RNA polymerase II cis-regulatory region sequence-specific DNA binding"/>
    <property type="evidence" value="ECO:0007669"/>
    <property type="project" value="TreeGrafter"/>
</dbReference>
<keyword evidence="1" id="KW-0805">Transcription regulation</keyword>
<accession>A0AAV4MGK2</accession>
<feature type="region of interest" description="Disordered" evidence="5">
    <location>
        <begin position="80"/>
        <end position="112"/>
    </location>
</feature>
<keyword evidence="6" id="KW-1133">Transmembrane helix</keyword>
<evidence type="ECO:0000256" key="2">
    <source>
        <dbReference type="ARBA" id="ARBA00023125"/>
    </source>
</evidence>
<evidence type="ECO:0000256" key="6">
    <source>
        <dbReference type="SAM" id="Phobius"/>
    </source>
</evidence>
<dbReference type="PANTHER" id="PTHR45996:SF3">
    <property type="entry name" value="CREB-H TRANSCRIPTION FACTOR HOMOLOG LET-607"/>
    <property type="match status" value="1"/>
</dbReference>
<sequence>TRKQSQTLYFKKIFRLQKKVQSLESQQKTLLDQIKYLQSLISNSGKTAQASTCLLVIFISFALLLFPSLFPNFHAKLTTPAKNEMSPTGASRVLLSSQDAESNSVETKPSTGNINRSQEYIIVPRKQEFYEEPQPQMFRGFEEADLNSPKRYRVASKYELPHPEFRKDASSTLLQNESSFIELHDTGHNRSIKGVLK</sequence>
<name>A0AAV4MGK2_9ARAC</name>
<dbReference type="Proteomes" id="UP001054837">
    <property type="component" value="Unassembled WGS sequence"/>
</dbReference>
<gene>
    <name evidence="7" type="primary">CREB3L3</name>
    <name evidence="7" type="ORF">CDAR_610621</name>
</gene>
<protein>
    <submittedName>
        <fullName evidence="7">Cyclic AMP-responsive element-binding protein 3-like protein 3</fullName>
    </submittedName>
</protein>
<dbReference type="EMBL" id="BPLQ01000420">
    <property type="protein sequence ID" value="GIX71119.1"/>
    <property type="molecule type" value="Genomic_DNA"/>
</dbReference>
<keyword evidence="8" id="KW-1185">Reference proteome</keyword>
<keyword evidence="6" id="KW-0472">Membrane</keyword>
<keyword evidence="4" id="KW-0539">Nucleus</keyword>
<dbReference type="InterPro" id="IPR051381">
    <property type="entry name" value="CREB_ATF_subfamily"/>
</dbReference>
<proteinExistence type="predicted"/>
<organism evidence="7 8">
    <name type="scientific">Caerostris darwini</name>
    <dbReference type="NCBI Taxonomy" id="1538125"/>
    <lineage>
        <taxon>Eukaryota</taxon>
        <taxon>Metazoa</taxon>
        <taxon>Ecdysozoa</taxon>
        <taxon>Arthropoda</taxon>
        <taxon>Chelicerata</taxon>
        <taxon>Arachnida</taxon>
        <taxon>Araneae</taxon>
        <taxon>Araneomorphae</taxon>
        <taxon>Entelegynae</taxon>
        <taxon>Araneoidea</taxon>
        <taxon>Araneidae</taxon>
        <taxon>Caerostris</taxon>
    </lineage>
</organism>
<dbReference type="AlphaFoldDB" id="A0AAV4MGK2"/>
<reference evidence="7 8" key="1">
    <citation type="submission" date="2021-06" db="EMBL/GenBank/DDBJ databases">
        <title>Caerostris darwini draft genome.</title>
        <authorList>
            <person name="Kono N."/>
            <person name="Arakawa K."/>
        </authorList>
    </citation>
    <scope>NUCLEOTIDE SEQUENCE [LARGE SCALE GENOMIC DNA]</scope>
</reference>
<evidence type="ECO:0000256" key="4">
    <source>
        <dbReference type="ARBA" id="ARBA00023242"/>
    </source>
</evidence>
<evidence type="ECO:0000313" key="7">
    <source>
        <dbReference type="EMBL" id="GIX71119.1"/>
    </source>
</evidence>
<evidence type="ECO:0000313" key="8">
    <source>
        <dbReference type="Proteomes" id="UP001054837"/>
    </source>
</evidence>
<evidence type="ECO:0000256" key="1">
    <source>
        <dbReference type="ARBA" id="ARBA00023015"/>
    </source>
</evidence>
<keyword evidence="6" id="KW-0812">Transmembrane</keyword>
<feature type="transmembrane region" description="Helical" evidence="6">
    <location>
        <begin position="52"/>
        <end position="70"/>
    </location>
</feature>
<evidence type="ECO:0000256" key="5">
    <source>
        <dbReference type="SAM" id="MobiDB-lite"/>
    </source>
</evidence>
<dbReference type="GO" id="GO:0000981">
    <property type="term" value="F:DNA-binding transcription factor activity, RNA polymerase II-specific"/>
    <property type="evidence" value="ECO:0007669"/>
    <property type="project" value="TreeGrafter"/>
</dbReference>
<evidence type="ECO:0000256" key="3">
    <source>
        <dbReference type="ARBA" id="ARBA00023163"/>
    </source>
</evidence>
<feature type="compositionally biased region" description="Polar residues" evidence="5">
    <location>
        <begin position="85"/>
        <end position="112"/>
    </location>
</feature>
<feature type="non-terminal residue" evidence="7">
    <location>
        <position position="1"/>
    </location>
</feature>
<dbReference type="GO" id="GO:0005634">
    <property type="term" value="C:nucleus"/>
    <property type="evidence" value="ECO:0007669"/>
    <property type="project" value="TreeGrafter"/>
</dbReference>
<dbReference type="PANTHER" id="PTHR45996">
    <property type="entry name" value="AGAP001464-PB"/>
    <property type="match status" value="1"/>
</dbReference>